<gene>
    <name evidence="1" type="ORF">ACAOBT_LOCUS34618</name>
</gene>
<dbReference type="Proteomes" id="UP001152888">
    <property type="component" value="Unassembled WGS sequence"/>
</dbReference>
<keyword evidence="2" id="KW-1185">Reference proteome</keyword>
<organism evidence="1 2">
    <name type="scientific">Acanthoscelides obtectus</name>
    <name type="common">Bean weevil</name>
    <name type="synonym">Bruchus obtectus</name>
    <dbReference type="NCBI Taxonomy" id="200917"/>
    <lineage>
        <taxon>Eukaryota</taxon>
        <taxon>Metazoa</taxon>
        <taxon>Ecdysozoa</taxon>
        <taxon>Arthropoda</taxon>
        <taxon>Hexapoda</taxon>
        <taxon>Insecta</taxon>
        <taxon>Pterygota</taxon>
        <taxon>Neoptera</taxon>
        <taxon>Endopterygota</taxon>
        <taxon>Coleoptera</taxon>
        <taxon>Polyphaga</taxon>
        <taxon>Cucujiformia</taxon>
        <taxon>Chrysomeloidea</taxon>
        <taxon>Chrysomelidae</taxon>
        <taxon>Bruchinae</taxon>
        <taxon>Bruchini</taxon>
        <taxon>Acanthoscelides</taxon>
    </lineage>
</organism>
<sequence length="44" mass="5463">MYDYLKLMKCLSLYAFFFCFNIIWSFFCSTSISREIFCKYLVYI</sequence>
<dbReference type="AlphaFoldDB" id="A0A9P0MFP1"/>
<proteinExistence type="predicted"/>
<reference evidence="1" key="1">
    <citation type="submission" date="2022-03" db="EMBL/GenBank/DDBJ databases">
        <authorList>
            <person name="Sayadi A."/>
        </authorList>
    </citation>
    <scope>NUCLEOTIDE SEQUENCE</scope>
</reference>
<protein>
    <submittedName>
        <fullName evidence="1">Uncharacterized protein</fullName>
    </submittedName>
</protein>
<name>A0A9P0MFP1_ACAOB</name>
<evidence type="ECO:0000313" key="1">
    <source>
        <dbReference type="EMBL" id="CAH2015227.1"/>
    </source>
</evidence>
<evidence type="ECO:0000313" key="2">
    <source>
        <dbReference type="Proteomes" id="UP001152888"/>
    </source>
</evidence>
<accession>A0A9P0MFP1</accession>
<comment type="caution">
    <text evidence="1">The sequence shown here is derived from an EMBL/GenBank/DDBJ whole genome shotgun (WGS) entry which is preliminary data.</text>
</comment>
<dbReference type="EMBL" id="CAKOFQ010008639">
    <property type="protein sequence ID" value="CAH2015227.1"/>
    <property type="molecule type" value="Genomic_DNA"/>
</dbReference>